<evidence type="ECO:0000256" key="12">
    <source>
        <dbReference type="SAM" id="MobiDB-lite"/>
    </source>
</evidence>
<evidence type="ECO:0000313" key="15">
    <source>
        <dbReference type="Proteomes" id="UP000187209"/>
    </source>
</evidence>
<evidence type="ECO:0000259" key="13">
    <source>
        <dbReference type="PROSITE" id="PS50203"/>
    </source>
</evidence>
<dbReference type="GO" id="GO:0004198">
    <property type="term" value="F:calcium-dependent cysteine-type endopeptidase activity"/>
    <property type="evidence" value="ECO:0007669"/>
    <property type="project" value="InterPro"/>
</dbReference>
<dbReference type="PANTHER" id="PTHR10183:SF379">
    <property type="entry name" value="CALPAIN-5"/>
    <property type="match status" value="1"/>
</dbReference>
<reference evidence="14 15" key="1">
    <citation type="submission" date="2016-11" db="EMBL/GenBank/DDBJ databases">
        <title>The macronuclear genome of Stentor coeruleus: a giant cell with tiny introns.</title>
        <authorList>
            <person name="Slabodnick M."/>
            <person name="Ruby J.G."/>
            <person name="Reiff S.B."/>
            <person name="Swart E.C."/>
            <person name="Gosai S."/>
            <person name="Prabakaran S."/>
            <person name="Witkowska E."/>
            <person name="Larue G.E."/>
            <person name="Fisher S."/>
            <person name="Freeman R.M."/>
            <person name="Gunawardena J."/>
            <person name="Chu W."/>
            <person name="Stover N.A."/>
            <person name="Gregory B.D."/>
            <person name="Nowacki M."/>
            <person name="Derisi J."/>
            <person name="Roy S.W."/>
            <person name="Marshall W.F."/>
            <person name="Sood P."/>
        </authorList>
    </citation>
    <scope>NUCLEOTIDE SEQUENCE [LARGE SCALE GENOMIC DNA]</scope>
    <source>
        <strain evidence="14">WM001</strain>
    </source>
</reference>
<dbReference type="GO" id="GO:0008270">
    <property type="term" value="F:zinc ion binding"/>
    <property type="evidence" value="ECO:0007669"/>
    <property type="project" value="UniProtKB-KW"/>
</dbReference>
<feature type="active site" evidence="10 11">
    <location>
        <position position="305"/>
    </location>
</feature>
<keyword evidence="5" id="KW-0677">Repeat</keyword>
<dbReference type="PRINTS" id="PR00704">
    <property type="entry name" value="CALPAIN"/>
</dbReference>
<dbReference type="EMBL" id="MPUH01000016">
    <property type="protein sequence ID" value="OMJ95194.1"/>
    <property type="molecule type" value="Genomic_DNA"/>
</dbReference>
<dbReference type="InterPro" id="IPR001300">
    <property type="entry name" value="Peptidase_C2_calpain_cat"/>
</dbReference>
<organism evidence="14 15">
    <name type="scientific">Stentor coeruleus</name>
    <dbReference type="NCBI Taxonomy" id="5963"/>
    <lineage>
        <taxon>Eukaryota</taxon>
        <taxon>Sar</taxon>
        <taxon>Alveolata</taxon>
        <taxon>Ciliophora</taxon>
        <taxon>Postciliodesmatophora</taxon>
        <taxon>Heterotrichea</taxon>
        <taxon>Heterotrichida</taxon>
        <taxon>Stentoridae</taxon>
        <taxon>Stentor</taxon>
    </lineage>
</organism>
<feature type="domain" description="Calpain catalytic" evidence="13">
    <location>
        <begin position="63"/>
        <end position="361"/>
    </location>
</feature>
<feature type="region of interest" description="Disordered" evidence="12">
    <location>
        <begin position="1"/>
        <end position="21"/>
    </location>
</feature>
<evidence type="ECO:0000256" key="2">
    <source>
        <dbReference type="ARBA" id="ARBA00022553"/>
    </source>
</evidence>
<dbReference type="Pfam" id="PF00648">
    <property type="entry name" value="Peptidase_C2"/>
    <property type="match status" value="1"/>
</dbReference>
<comment type="similarity">
    <text evidence="1">Belongs to the peptidase C2 family.</text>
</comment>
<evidence type="ECO:0000256" key="3">
    <source>
        <dbReference type="ARBA" id="ARBA00022670"/>
    </source>
</evidence>
<keyword evidence="2" id="KW-0597">Phosphoprotein</keyword>
<feature type="region of interest" description="Disordered" evidence="12">
    <location>
        <begin position="41"/>
        <end position="68"/>
    </location>
</feature>
<comment type="caution">
    <text evidence="14">The sequence shown here is derived from an EMBL/GenBank/DDBJ whole genome shotgun (WGS) entry which is preliminary data.</text>
</comment>
<feature type="active site" evidence="10 11">
    <location>
        <position position="281"/>
    </location>
</feature>
<proteinExistence type="inferred from homology"/>
<keyword evidence="15" id="KW-1185">Reference proteome</keyword>
<evidence type="ECO:0000256" key="1">
    <source>
        <dbReference type="ARBA" id="ARBA00007623"/>
    </source>
</evidence>
<dbReference type="InterPro" id="IPR038765">
    <property type="entry name" value="Papain-like_cys_pep_sf"/>
</dbReference>
<evidence type="ECO:0000256" key="9">
    <source>
        <dbReference type="ARBA" id="ARBA00022833"/>
    </source>
</evidence>
<dbReference type="GO" id="GO:0006508">
    <property type="term" value="P:proteolysis"/>
    <property type="evidence" value="ECO:0007669"/>
    <property type="project" value="UniProtKB-KW"/>
</dbReference>
<sequence length="609" mass="69257">MSWWNNADDESEASSSSSQEVLFKDKDELAKKGHQLYCEVMNKTSNKDQKDQIRKTHEDSGTKFTDPQFPANSNSLAKDWKEMEYSMQKEWKTFTFKRIDEIFPQPIKVFNDISPNDILQGKLGDCYFLSTLSAIAEFPKRIEKCFDTQEYQPSGCYTVNIYDMGVETDYIVDDYFPCNKDGTIAFSGPKVESGITEMWVLLLEKGWAKRFGSYWAIDAGLTEDSLRDLTGAPCENVEIEDEKLWEKVHTANSKDYIMTAGSTGDDGCGDLVSEVGLITLHAYAIINAQEVKTKRGVERLLNIRNPWGGTEWTGEWSDSSSLWTPEIKKKLGWEDKDDGSFWMSFEDFKHYFSGVTICRVHDDYNYQAMHKNQKQGDFSVFKVNLAKGGDTYFMVTHADSRRFGGDDNYEYSPLRIVVAKVVGNELERVAGIASAFQRDTWIQCNLPAGDYLVYVEIAWVTDQTDQYGFSVYSSSPITLSDATFKESTFLERVYNVKLAQKIGTKRPIAAGMDFYEVLLDGENPETGKFFEGIYFDTIVNSTKDSVLEIEVLHKSFDNVELYGQFKGRDSYKYVIKPGENRGAVKVKVDLTESVDAPVSIRKNIKPAKN</sequence>
<feature type="active site" evidence="10 11">
    <location>
        <position position="126"/>
    </location>
</feature>
<evidence type="ECO:0000256" key="10">
    <source>
        <dbReference type="PIRSR" id="PIRSR622684-1"/>
    </source>
</evidence>
<evidence type="ECO:0000313" key="14">
    <source>
        <dbReference type="EMBL" id="OMJ95194.1"/>
    </source>
</evidence>
<evidence type="ECO:0000256" key="4">
    <source>
        <dbReference type="ARBA" id="ARBA00022723"/>
    </source>
</evidence>
<protein>
    <recommendedName>
        <fullName evidence="13">Calpain catalytic domain-containing protein</fullName>
    </recommendedName>
</protein>
<dbReference type="OrthoDB" id="268518at2759"/>
<dbReference type="PROSITE" id="PS50203">
    <property type="entry name" value="CALPAIN_CAT"/>
    <property type="match status" value="1"/>
</dbReference>
<dbReference type="SMART" id="SM00230">
    <property type="entry name" value="CysPc"/>
    <property type="match status" value="1"/>
</dbReference>
<accession>A0A1R2D1Q3</accession>
<dbReference type="PANTHER" id="PTHR10183">
    <property type="entry name" value="CALPAIN"/>
    <property type="match status" value="1"/>
</dbReference>
<keyword evidence="8 11" id="KW-0788">Thiol protease</keyword>
<dbReference type="SUPFAM" id="SSF54001">
    <property type="entry name" value="Cysteine proteinases"/>
    <property type="match status" value="1"/>
</dbReference>
<gene>
    <name evidence="14" type="ORF">SteCoe_1574</name>
</gene>
<keyword evidence="4" id="KW-0479">Metal-binding</keyword>
<feature type="compositionally biased region" description="Basic and acidic residues" evidence="12">
    <location>
        <begin position="45"/>
        <end position="61"/>
    </location>
</feature>
<dbReference type="InterPro" id="IPR022684">
    <property type="entry name" value="Calpain_cysteine_protease"/>
</dbReference>
<evidence type="ECO:0000256" key="8">
    <source>
        <dbReference type="ARBA" id="ARBA00022807"/>
    </source>
</evidence>
<keyword evidence="9" id="KW-0862">Zinc</keyword>
<evidence type="ECO:0000256" key="7">
    <source>
        <dbReference type="ARBA" id="ARBA00022801"/>
    </source>
</evidence>
<dbReference type="CDD" id="cd00044">
    <property type="entry name" value="CysPc"/>
    <property type="match status" value="1"/>
</dbReference>
<dbReference type="Proteomes" id="UP000187209">
    <property type="component" value="Unassembled WGS sequence"/>
</dbReference>
<evidence type="ECO:0000256" key="11">
    <source>
        <dbReference type="PROSITE-ProRule" id="PRU00239"/>
    </source>
</evidence>
<dbReference type="Gene3D" id="3.90.70.10">
    <property type="entry name" value="Cysteine proteinases"/>
    <property type="match status" value="1"/>
</dbReference>
<dbReference type="FunFam" id="3.90.70.10:FF:000010">
    <property type="entry name" value="Calpain 15"/>
    <property type="match status" value="1"/>
</dbReference>
<keyword evidence="3 11" id="KW-0645">Protease</keyword>
<name>A0A1R2D1Q3_9CILI</name>
<keyword evidence="7 11" id="KW-0378">Hydrolase</keyword>
<keyword evidence="6" id="KW-0863">Zinc-finger</keyword>
<evidence type="ECO:0000256" key="6">
    <source>
        <dbReference type="ARBA" id="ARBA00022771"/>
    </source>
</evidence>
<dbReference type="AlphaFoldDB" id="A0A1R2D1Q3"/>
<evidence type="ECO:0000256" key="5">
    <source>
        <dbReference type="ARBA" id="ARBA00022737"/>
    </source>
</evidence>